<evidence type="ECO:0000256" key="5">
    <source>
        <dbReference type="ARBA" id="ARBA00023034"/>
    </source>
</evidence>
<dbReference type="EMBL" id="FXLY01000007">
    <property type="protein sequence ID" value="SMN21319.1"/>
    <property type="molecule type" value="Genomic_DNA"/>
</dbReference>
<evidence type="ECO:0000313" key="9">
    <source>
        <dbReference type="Proteomes" id="UP000196158"/>
    </source>
</evidence>
<dbReference type="PANTHER" id="PTHR31646:SF6">
    <property type="entry name" value="ALPHA-1,2-MANNOSYLTRANSFERASE MNN5"/>
    <property type="match status" value="1"/>
</dbReference>
<comment type="subcellular location">
    <subcellularLocation>
        <location evidence="1">Golgi apparatus</location>
    </subcellularLocation>
</comment>
<comment type="pathway">
    <text evidence="2">Protein modification; protein glycosylation.</text>
</comment>
<gene>
    <name evidence="8" type="ORF">KASA_0L03850G</name>
</gene>
<sequence>MLYFRHMRRAGRFTVIIVCLTIIYYLYSVFHEQSLHGYKHNNTFSKNVSYVFYNKLFESIDYFKPMDPPEKNRMLMNSFTCKKVGNYGLNDVKKFNHLTFYHLNECYHLDDDQFNNLHQTHNGFMKEIVEQFPNNIINNLNIKGKGIVTVGGGRYSVLLITMLETLRHSGTTLPVEVFIPPKDEGDDEFCNIFLPKLNAKCVYFKDILPSNIVDNIEVKSYQIKAMALVLSTFKDIIFLDADNFAMKNLDNVFDSTIYKETGLVIWPDLWRRFTAPIYYKIADIPYNKDKRVRYSFDDVSPVSRYEKDPTNIDSTSKDSKIPFHDLEGTIADPASESGQMLINKEKHLHTLLLALYYNIYGPMWYYFMFSQGTAGEGDKETFISAAHALNLPYYQVRTPLAFDGFHHDVKMFQGLGLLQHDFIQDYQLHQDLQKLVSENPEKYSKFDPDYDLDITYKKHMLQTQGEKHDDSVDVMFLHASFYKFDAWSLYDQKCFLLGSGEHTRGYTNQRRYGGFDFELFNFKALQNQLCNKDESLRHRDFRYLNEKVSEEDWPKLCAYIDDHVEYLNNTPLPTNK</sequence>
<proteinExistence type="inferred from homology"/>
<dbReference type="Gene3D" id="3.90.550.10">
    <property type="entry name" value="Spore Coat Polysaccharide Biosynthesis Protein SpsA, Chain A"/>
    <property type="match status" value="1"/>
</dbReference>
<keyword evidence="5" id="KW-0333">Golgi apparatus</keyword>
<evidence type="ECO:0000313" key="8">
    <source>
        <dbReference type="EMBL" id="SMN21319.1"/>
    </source>
</evidence>
<dbReference type="Proteomes" id="UP000196158">
    <property type="component" value="Unassembled WGS sequence"/>
</dbReference>
<keyword evidence="7" id="KW-0812">Transmembrane</keyword>
<protein>
    <submittedName>
        <fullName evidence="8">Similar to Saccharomyces cerevisiae YJL186W MNN5 Alpha-1,2-mannosyltransferase</fullName>
    </submittedName>
</protein>
<dbReference type="AlphaFoldDB" id="A0A1X7R781"/>
<dbReference type="OrthoDB" id="430354at2759"/>
<keyword evidence="9" id="KW-1185">Reference proteome</keyword>
<evidence type="ECO:0000256" key="3">
    <source>
        <dbReference type="ARBA" id="ARBA00009105"/>
    </source>
</evidence>
<dbReference type="FunFam" id="3.90.550.10:FF:000177">
    <property type="entry name" value="MNN5p Alpha-1,2-mannosyltransferase"/>
    <property type="match status" value="1"/>
</dbReference>
<evidence type="ECO:0000256" key="7">
    <source>
        <dbReference type="SAM" id="Phobius"/>
    </source>
</evidence>
<dbReference type="GO" id="GO:0005794">
    <property type="term" value="C:Golgi apparatus"/>
    <property type="evidence" value="ECO:0007669"/>
    <property type="project" value="UniProtKB-SubCell"/>
</dbReference>
<keyword evidence="7" id="KW-1133">Transmembrane helix</keyword>
<organism evidence="8 9">
    <name type="scientific">Maudiozyma saulgeensis</name>
    <dbReference type="NCBI Taxonomy" id="1789683"/>
    <lineage>
        <taxon>Eukaryota</taxon>
        <taxon>Fungi</taxon>
        <taxon>Dikarya</taxon>
        <taxon>Ascomycota</taxon>
        <taxon>Saccharomycotina</taxon>
        <taxon>Saccharomycetes</taxon>
        <taxon>Saccharomycetales</taxon>
        <taxon>Saccharomycetaceae</taxon>
        <taxon>Maudiozyma</taxon>
    </lineage>
</organism>
<evidence type="ECO:0000256" key="1">
    <source>
        <dbReference type="ARBA" id="ARBA00004555"/>
    </source>
</evidence>
<dbReference type="InterPro" id="IPR029044">
    <property type="entry name" value="Nucleotide-diphossugar_trans"/>
</dbReference>
<name>A0A1X7R781_9SACH</name>
<dbReference type="STRING" id="1789683.A0A1X7R781"/>
<evidence type="ECO:0000256" key="6">
    <source>
        <dbReference type="ARBA" id="ARBA00023180"/>
    </source>
</evidence>
<dbReference type="GO" id="GO:0000026">
    <property type="term" value="F:alpha-1,2-mannosyltransferase activity"/>
    <property type="evidence" value="ECO:0007669"/>
    <property type="project" value="TreeGrafter"/>
</dbReference>
<comment type="similarity">
    <text evidence="3">Belongs to the MNN1/MNT family.</text>
</comment>
<evidence type="ECO:0000256" key="4">
    <source>
        <dbReference type="ARBA" id="ARBA00022679"/>
    </source>
</evidence>
<reference evidence="8 9" key="1">
    <citation type="submission" date="2017-04" db="EMBL/GenBank/DDBJ databases">
        <authorList>
            <person name="Afonso C.L."/>
            <person name="Miller P.J."/>
            <person name="Scott M.A."/>
            <person name="Spackman E."/>
            <person name="Goraichik I."/>
            <person name="Dimitrov K.M."/>
            <person name="Suarez D.L."/>
            <person name="Swayne D.E."/>
        </authorList>
    </citation>
    <scope>NUCLEOTIDE SEQUENCE [LARGE SCALE GENOMIC DNA]</scope>
</reference>
<accession>A0A1X7R781</accession>
<dbReference type="Pfam" id="PF11051">
    <property type="entry name" value="Mannosyl_trans3"/>
    <property type="match status" value="1"/>
</dbReference>
<dbReference type="PANTHER" id="PTHR31646">
    <property type="entry name" value="ALPHA-1,2-MANNOSYLTRANSFERASE MNN2"/>
    <property type="match status" value="1"/>
</dbReference>
<keyword evidence="4 8" id="KW-0808">Transferase</keyword>
<evidence type="ECO:0000256" key="2">
    <source>
        <dbReference type="ARBA" id="ARBA00004922"/>
    </source>
</evidence>
<keyword evidence="6" id="KW-0325">Glycoprotein</keyword>
<dbReference type="SUPFAM" id="SSF53448">
    <property type="entry name" value="Nucleotide-diphospho-sugar transferases"/>
    <property type="match status" value="1"/>
</dbReference>
<feature type="transmembrane region" description="Helical" evidence="7">
    <location>
        <begin position="12"/>
        <end position="30"/>
    </location>
</feature>
<dbReference type="GO" id="GO:0046354">
    <property type="term" value="P:mannan biosynthetic process"/>
    <property type="evidence" value="ECO:0007669"/>
    <property type="project" value="TreeGrafter"/>
</dbReference>
<dbReference type="InterPro" id="IPR022751">
    <property type="entry name" value="Alpha_mannosyltransferase"/>
</dbReference>
<keyword evidence="7" id="KW-0472">Membrane</keyword>
<keyword evidence="8" id="KW-0328">Glycosyltransferase</keyword>